<organism evidence="1 2">
    <name type="scientific">Paramecium sonneborni</name>
    <dbReference type="NCBI Taxonomy" id="65129"/>
    <lineage>
        <taxon>Eukaryota</taxon>
        <taxon>Sar</taxon>
        <taxon>Alveolata</taxon>
        <taxon>Ciliophora</taxon>
        <taxon>Intramacronucleata</taxon>
        <taxon>Oligohymenophorea</taxon>
        <taxon>Peniculida</taxon>
        <taxon>Parameciidae</taxon>
        <taxon>Paramecium</taxon>
    </lineage>
</organism>
<sequence length="242" mass="28779">MGSTQNCFKQQNLNSNEFQIPVIVKQQLIQHHPTKQNYLIEPLYYLGEKSESLEQLEFILQQSNANISLNQTATFCSNSNQRCFQLEKQPNSITLLPSQQEQQQKQKINQKDNQQQIQYPNLLLKQHKQNSEREVKMISQSQKKKSISRSLSNFKQQKMEQKEYQVKRQIEQDCNTIKSILKNKLFVENQKQIKYKRGQSLIQKSNLVEIYDNQSQNTSKIQKKKVKFDPKILRQKNEHFFQ</sequence>
<accession>A0A8S1QSF5</accession>
<keyword evidence="2" id="KW-1185">Reference proteome</keyword>
<name>A0A8S1QSF5_9CILI</name>
<reference evidence="1" key="1">
    <citation type="submission" date="2021-01" db="EMBL/GenBank/DDBJ databases">
        <authorList>
            <consortium name="Genoscope - CEA"/>
            <person name="William W."/>
        </authorList>
    </citation>
    <scope>NUCLEOTIDE SEQUENCE</scope>
</reference>
<evidence type="ECO:0000313" key="1">
    <source>
        <dbReference type="EMBL" id="CAD8118676.1"/>
    </source>
</evidence>
<gene>
    <name evidence="1" type="ORF">PSON_ATCC_30995.1.T1180071</name>
</gene>
<evidence type="ECO:0000313" key="2">
    <source>
        <dbReference type="Proteomes" id="UP000692954"/>
    </source>
</evidence>
<proteinExistence type="predicted"/>
<dbReference type="AlphaFoldDB" id="A0A8S1QSF5"/>
<protein>
    <submittedName>
        <fullName evidence="1">Uncharacterized protein</fullName>
    </submittedName>
</protein>
<comment type="caution">
    <text evidence="1">The sequence shown here is derived from an EMBL/GenBank/DDBJ whole genome shotgun (WGS) entry which is preliminary data.</text>
</comment>
<dbReference type="Proteomes" id="UP000692954">
    <property type="component" value="Unassembled WGS sequence"/>
</dbReference>
<dbReference type="EMBL" id="CAJJDN010000118">
    <property type="protein sequence ID" value="CAD8118676.1"/>
    <property type="molecule type" value="Genomic_DNA"/>
</dbReference>
<dbReference type="OrthoDB" id="308938at2759"/>